<evidence type="ECO:0000313" key="2">
    <source>
        <dbReference type="Proteomes" id="UP001499882"/>
    </source>
</evidence>
<comment type="caution">
    <text evidence="1">The sequence shown here is derived from an EMBL/GenBank/DDBJ whole genome shotgun (WGS) entry which is preliminary data.</text>
</comment>
<proteinExistence type="predicted"/>
<dbReference type="Proteomes" id="UP001499882">
    <property type="component" value="Unassembled WGS sequence"/>
</dbReference>
<accession>A0ABP8YI56</accession>
<gene>
    <name evidence="1" type="ORF">GCM10023350_12690</name>
</gene>
<protein>
    <recommendedName>
        <fullName evidence="3">DUF305 domain-containing protein</fullName>
    </recommendedName>
</protein>
<dbReference type="EMBL" id="BAABKN010000009">
    <property type="protein sequence ID" value="GAA4730845.1"/>
    <property type="molecule type" value="Genomic_DNA"/>
</dbReference>
<dbReference type="RefSeq" id="WP_345525859.1">
    <property type="nucleotide sequence ID" value="NZ_BAABKN010000009.1"/>
</dbReference>
<evidence type="ECO:0000313" key="1">
    <source>
        <dbReference type="EMBL" id="GAA4730845.1"/>
    </source>
</evidence>
<evidence type="ECO:0008006" key="3">
    <source>
        <dbReference type="Google" id="ProtNLM"/>
    </source>
</evidence>
<keyword evidence="2" id="KW-1185">Reference proteome</keyword>
<reference evidence="2" key="1">
    <citation type="journal article" date="2019" name="Int. J. Syst. Evol. Microbiol.">
        <title>The Global Catalogue of Microorganisms (GCM) 10K type strain sequencing project: providing services to taxonomists for standard genome sequencing and annotation.</title>
        <authorList>
            <consortium name="The Broad Institute Genomics Platform"/>
            <consortium name="The Broad Institute Genome Sequencing Center for Infectious Disease"/>
            <person name="Wu L."/>
            <person name="Ma J."/>
        </authorList>
    </citation>
    <scope>NUCLEOTIDE SEQUENCE [LARGE SCALE GENOMIC DNA]</scope>
    <source>
        <strain evidence="2">JCM 18532</strain>
    </source>
</reference>
<name>A0ABP8YI56_9ACTN</name>
<sequence length="133" mass="14025">MQVLDVLTTLGLPEELINQCRDILQEHAGAVGKAAPPELTGLYGGSAKGAMFDHHTAVAHKHVIEALDQMVLGLQGFADNLDGFAKDLHENDQQAAADLTPTRKSQLADIGNCLDSPDLRTNTTCQPPAGGEG</sequence>
<organism evidence="1 2">
    <name type="scientific">Nocardioides endophyticus</name>
    <dbReference type="NCBI Taxonomy" id="1353775"/>
    <lineage>
        <taxon>Bacteria</taxon>
        <taxon>Bacillati</taxon>
        <taxon>Actinomycetota</taxon>
        <taxon>Actinomycetes</taxon>
        <taxon>Propionibacteriales</taxon>
        <taxon>Nocardioidaceae</taxon>
        <taxon>Nocardioides</taxon>
    </lineage>
</organism>